<accession>A0ACB8DR13</accession>
<dbReference type="EMBL" id="CM023479">
    <property type="protein sequence ID" value="KAH7975127.1"/>
    <property type="molecule type" value="Genomic_DNA"/>
</dbReference>
<comment type="caution">
    <text evidence="1">The sequence shown here is derived from an EMBL/GenBank/DDBJ whole genome shotgun (WGS) entry which is preliminary data.</text>
</comment>
<name>A0ACB8DR13_DERSI</name>
<sequence>MDHTEQSRVKVRQRTIRDAATGSSASLPEIQPFAFSKNSALGQRASVGCLVIGGTGPFQFRWQHDGRPIVNSASKYAKTKSEDLATVVIEKVGAEDVGNYTCLVSNAFGTDSYTAPLDVEGIPEVMPFSFSRNAVMGKKSSVTCALSSGQGPFRFSWLHDGKPLDNRGRAAVKTVTDDISVMTIESVTAADLGNYTCVVSNRAGTGSHTAALYVEDAPQIQPFSFPPNVRLGMKTSVACMASSGAPPFEFSWKQDGKPVRGGSAKYVRIVSDNIATLTIEQVGAGDIGNYTRAAVSRDVTMWRCLSIPSYEAPPQRRRSPLSLLSADASVSPHSELRNRKTQPRSESRRIMATGAVSFWGRHRQGKATTSVNTGHTIGRVLALPCFAMLQAVLLSASHAAALETPIIMPYSFPKNVALGQKTIVTCVAQSGTAPLDFQWRHNGHLVPDTASRYAKKLSERVSTMSIERLSAEDLGNYTCVVSNSAGSDTFTAPLVVEDQPHVQPFSFPQNVNLGEEASVTCVVTRGSKPLHIVWTQDDKAMPNSDRKFAKAVLDNFVTLTIRRVTAQDVGNYTCTATNDFGTDAASATLIVEGLPEVQPFSFSKNVLPGQKAVANCAVVGGDGPFKFSWTQNGHVLQMSPTKYAKTITDTIVTLTLERVAAEDTGNYTCTVFNEAGQDSYTAALVVKGPPEIMPFSFSKNAVLGQKTTVTCVVSSGTGPYRFAWKHGDQRVVGDSRRHVQNLADNVGALTIEAIAAEDLGNYTCTVANSVGSASYTSTLIVEDKPRIQPLAFPEIVNLGEEVTVTCAAAFGRKPFQFVWTKDGKPMVNTKTKYSRVIVDNIAVMTIERVGAEDVGNYTCTVSNDFGSDSATAPLIVDGPPEVHPFVFSKNVALGAEAVVNCAVIGGEGPFEFRWSLNGERLQTSASKYVEAVSDKIVALTIQKITPDDVGNYTCTVSNGAGSDSFTATLIVKDRKTDDFQIGASPRTTPSRVAHLEPAKWRVPRQTPQSSIDDAKPDIQPFAFSKNAALGQKTSVACFATGGKEPFHFQWTHNGHPVVDAATRHVTGATPNMATLVFDKLVTDHFGNYTCTVRNAHGSSSYTAELVVEGPLAIMPFSFSRNVALGQKQMVTCVVSSGVGPFRFAWTHGDELVVTSDSRRQVKVLAENVAALSIESVRAEDLGNYTCTVSNAERRGSYTASLVADAPPVIMPFSFAEDTALGDRVLLTCAVTRGTAPFSITWTHRGKSLAETSNKHATLLSDSVATLTIEKVSAEDVGNYTCTATNAAGSSSFTAALTIEEKPKIQPFSFPKQHRVGKDITVSCFAMEGEPPLSFAWLKNDEKIESGAKFTVEHVAGKMTTLTVREVSAADIGNYTCTVSNVAGSDRYAAALLVTVEPPRLQPFTFPVIKQASKKVTVHCAVFEGSEPLQFAWFKDGSRLSSGGARNQVKQLSGTVSSLTIPQVGAEDIGNYTCTVSNAAGSDSVTSPLLVKEIRVSRTGLPSHAGDRPTGGDDDASMQEQVRRHFSGRRIDTSFHERDYARAVQTASFAAEPPRLHPFAFPKDHPLGQAIAVTCIASQGAQPLHFEWLKDGRPLPAQGHKAISKMVTATVSVLTVLDVGAEDVGNYTCTATNAAGSDGFTAELVVAEAPKLQPVYIAKDHPLLETLVVSCIAIRGSQPLKFAWFKDGRALNEGTRALPRSLTDTLSTLTIPKVTAEDVGNYTCRVSTAVGSDSYSAELLVTAPPMIMPISLANNIALGEKILLTCAVTRGTAPFEIRWTHEGRPVTNTKNKYAASVTSNIATLTIEKVTAEDVGNYTCSASNDVGRDTVTATLMVEEAPRIQPFAFPKEPLANSKMVISCNAHVGTEPITFVWLRDGQELRSGTKVKQKIITETVSMLIIPEVSSEDIGNYTCEATNRFGRDTFTAPLVLTESPKIQPFSFPKNHPVGKDVTVTCFATEGALPLTFAWLKDGRKLASGSKFAVRNALDKMSTLIIHEVSGADIGNYTCQVSNEAGDDVFTASLLVTVEPPKVQPFSFPSTKAMPKKVVVHCTVLEGTEPLKFVWTKDGVPVENGHRLHIKQHSETLSSLTITDVGAEDIGNYTCTVSNVAGSDSATSKLLVKDAPRIHPFSFPKDHLGGQTVAVTCIVNHGTPPLRFAWSKDGRPLQAGREKPVSKMITESVSVLTVPNVGAEDIGNYTCSASNAAGSDSFTAELLVAEAPRLQPFYFPKDHPLLETLVVSCIAIRGTRPVQFAWSKDGLPVVAGSRAVTQQLSATISTLTIPTVAAQDVGNYTCRASNAVGSDSYSAELLVTDACVYVNPLAFPPSVSLGQEVSVTCVAALGKKPFRFAWKQDGEVLENTKRKHSRAVVDNVVMMTIERVTAEDVGNYTCTVNNGFGSDSTTAALIVEEAPAFNMVLPASVPLGWAFFLAFVLVNHGTTVLAENRAHIRDLELADAFYTKITSPRSTERVRRDASVARSSIPEIQPFAFSRNTALGQRASVACVVIGGEGPFRFAWSHNRRRVSNTAAKYAREDTENIATLMLEKVSAEDLGNYTCTVTNAHGSDSYTASLVVEGRPAIMPFSFPENVVLGQKITVMCAVSSGVGPFRYVWTHGRTALTTSSRKYVKVLAENVAALTIEAIGAEDFGNYTCTVSNAAGKCQLRSCSLR</sequence>
<evidence type="ECO:0000313" key="2">
    <source>
        <dbReference type="Proteomes" id="UP000821865"/>
    </source>
</evidence>
<keyword evidence="2" id="KW-1185">Reference proteome</keyword>
<proteinExistence type="predicted"/>
<protein>
    <submittedName>
        <fullName evidence="1">Uncharacterized protein</fullName>
    </submittedName>
</protein>
<dbReference type="Proteomes" id="UP000821865">
    <property type="component" value="Chromosome 10"/>
</dbReference>
<reference evidence="1" key="1">
    <citation type="submission" date="2020-05" db="EMBL/GenBank/DDBJ databases">
        <title>Large-scale comparative analyses of tick genomes elucidate their genetic diversity and vector capacities.</title>
        <authorList>
            <person name="Jia N."/>
            <person name="Wang J."/>
            <person name="Shi W."/>
            <person name="Du L."/>
            <person name="Sun Y."/>
            <person name="Zhan W."/>
            <person name="Jiang J."/>
            <person name="Wang Q."/>
            <person name="Zhang B."/>
            <person name="Ji P."/>
            <person name="Sakyi L.B."/>
            <person name="Cui X."/>
            <person name="Yuan T."/>
            <person name="Jiang B."/>
            <person name="Yang W."/>
            <person name="Lam T.T.-Y."/>
            <person name="Chang Q."/>
            <person name="Ding S."/>
            <person name="Wang X."/>
            <person name="Zhu J."/>
            <person name="Ruan X."/>
            <person name="Zhao L."/>
            <person name="Wei J."/>
            <person name="Que T."/>
            <person name="Du C."/>
            <person name="Cheng J."/>
            <person name="Dai P."/>
            <person name="Han X."/>
            <person name="Huang E."/>
            <person name="Gao Y."/>
            <person name="Liu J."/>
            <person name="Shao H."/>
            <person name="Ye R."/>
            <person name="Li L."/>
            <person name="Wei W."/>
            <person name="Wang X."/>
            <person name="Wang C."/>
            <person name="Yang T."/>
            <person name="Huo Q."/>
            <person name="Li W."/>
            <person name="Guo W."/>
            <person name="Chen H."/>
            <person name="Zhou L."/>
            <person name="Ni X."/>
            <person name="Tian J."/>
            <person name="Zhou Y."/>
            <person name="Sheng Y."/>
            <person name="Liu T."/>
            <person name="Pan Y."/>
            <person name="Xia L."/>
            <person name="Li J."/>
            <person name="Zhao F."/>
            <person name="Cao W."/>
        </authorList>
    </citation>
    <scope>NUCLEOTIDE SEQUENCE</scope>
    <source>
        <strain evidence="1">Dsil-2018</strain>
    </source>
</reference>
<evidence type="ECO:0000313" key="1">
    <source>
        <dbReference type="EMBL" id="KAH7975127.1"/>
    </source>
</evidence>
<organism evidence="1 2">
    <name type="scientific">Dermacentor silvarum</name>
    <name type="common">Tick</name>
    <dbReference type="NCBI Taxonomy" id="543639"/>
    <lineage>
        <taxon>Eukaryota</taxon>
        <taxon>Metazoa</taxon>
        <taxon>Ecdysozoa</taxon>
        <taxon>Arthropoda</taxon>
        <taxon>Chelicerata</taxon>
        <taxon>Arachnida</taxon>
        <taxon>Acari</taxon>
        <taxon>Parasitiformes</taxon>
        <taxon>Ixodida</taxon>
        <taxon>Ixodoidea</taxon>
        <taxon>Ixodidae</taxon>
        <taxon>Rhipicephalinae</taxon>
        <taxon>Dermacentor</taxon>
    </lineage>
</organism>
<gene>
    <name evidence="1" type="ORF">HPB49_024199</name>
</gene>